<dbReference type="RefSeq" id="WP_322520333.1">
    <property type="nucleotide sequence ID" value="NZ_CP140153.1"/>
</dbReference>
<sequence length="379" mass="40032">MNASPRIALERGEGDGWCLQLAGEWTLAQSEALSTIDRSLPAGFGDPAGAGQTIQVAGEVEALDSAGALRLARIVERLEQGGATVDLAALPQGQRNVIVLLKGRLPPPNTPRPPREKLLAKIGRATVAKFTEGNAFLAFIGELVVRGGKLIAFPWRIRWREVVAEIEAAGLRALGIVGLLSFLVGMVMAYQAGATLADFGANILIVNLVAIITLREMGPLLTAIIVAGRTGSSYTAQLGTMRITEEIDALRSIGISPFDMLILPKIIALMVVLPLLTVFANLLGLLGGAVVAAYRFEVSFAVYFDRLPEVVDLTTLMLGLIKTPVFAIAIALIGCMQGMRVAGSALAVGRATTVSVVQATFLVIVLDAGFSVLFNLMGY</sequence>
<accession>A0ABZ0YVK2</accession>
<feature type="transmembrane region" description="Helical" evidence="1">
    <location>
        <begin position="169"/>
        <end position="190"/>
    </location>
</feature>
<evidence type="ECO:0000256" key="1">
    <source>
        <dbReference type="RuleBase" id="RU362044"/>
    </source>
</evidence>
<dbReference type="EMBL" id="CP140153">
    <property type="protein sequence ID" value="WQH15302.1"/>
    <property type="molecule type" value="Genomic_DNA"/>
</dbReference>
<protein>
    <submittedName>
        <fullName evidence="2">ABC transporter permease</fullName>
    </submittedName>
</protein>
<comment type="subcellular location">
    <subcellularLocation>
        <location evidence="1">Cell inner membrane</location>
        <topology evidence="1">Multi-pass membrane protein</topology>
    </subcellularLocation>
</comment>
<keyword evidence="1" id="KW-1003">Cell membrane</keyword>
<evidence type="ECO:0000313" key="2">
    <source>
        <dbReference type="EMBL" id="WQH15302.1"/>
    </source>
</evidence>
<keyword evidence="1" id="KW-1133">Transmembrane helix</keyword>
<reference evidence="2 3" key="1">
    <citation type="submission" date="2023-11" db="EMBL/GenBank/DDBJ databases">
        <title>MicrobeMod: A computational toolkit for identifying prokaryotic methylation and restriction-modification with nanopore sequencing.</title>
        <authorList>
            <person name="Crits-Christoph A."/>
            <person name="Kang S.C."/>
            <person name="Lee H."/>
            <person name="Ostrov N."/>
        </authorList>
    </citation>
    <scope>NUCLEOTIDE SEQUENCE [LARGE SCALE GENOMIC DNA]</scope>
    <source>
        <strain evidence="2 3">ATCC 49870</strain>
    </source>
</reference>
<dbReference type="PANTHER" id="PTHR30188:SF3">
    <property type="entry name" value="ABC TRANSPORTER PERMEASE"/>
    <property type="match status" value="1"/>
</dbReference>
<dbReference type="InterPro" id="IPR003453">
    <property type="entry name" value="ABC_MlaE_roteobac"/>
</dbReference>
<feature type="transmembrane region" description="Helical" evidence="1">
    <location>
        <begin position="266"/>
        <end position="296"/>
    </location>
</feature>
<keyword evidence="3" id="KW-1185">Reference proteome</keyword>
<organism evidence="2 3">
    <name type="scientific">Guyparkeria halophila</name>
    <dbReference type="NCBI Taxonomy" id="47960"/>
    <lineage>
        <taxon>Bacteria</taxon>
        <taxon>Pseudomonadati</taxon>
        <taxon>Pseudomonadota</taxon>
        <taxon>Gammaproteobacteria</taxon>
        <taxon>Chromatiales</taxon>
        <taxon>Thioalkalibacteraceae</taxon>
        <taxon>Guyparkeria</taxon>
    </lineage>
</organism>
<dbReference type="Proteomes" id="UP001327459">
    <property type="component" value="Chromosome"/>
</dbReference>
<keyword evidence="1" id="KW-0997">Cell inner membrane</keyword>
<dbReference type="PANTHER" id="PTHR30188">
    <property type="entry name" value="ABC TRANSPORTER PERMEASE PROTEIN-RELATED"/>
    <property type="match status" value="1"/>
</dbReference>
<comment type="similarity">
    <text evidence="1">Belongs to the MlaE permease family.</text>
</comment>
<dbReference type="Pfam" id="PF02405">
    <property type="entry name" value="MlaE"/>
    <property type="match status" value="1"/>
</dbReference>
<dbReference type="NCBIfam" id="TIGR00056">
    <property type="entry name" value="MlaE family lipid ABC transporter permease subunit"/>
    <property type="match status" value="1"/>
</dbReference>
<keyword evidence="1" id="KW-0812">Transmembrane</keyword>
<proteinExistence type="inferred from homology"/>
<feature type="transmembrane region" description="Helical" evidence="1">
    <location>
        <begin position="356"/>
        <end position="377"/>
    </location>
</feature>
<evidence type="ECO:0000313" key="3">
    <source>
        <dbReference type="Proteomes" id="UP001327459"/>
    </source>
</evidence>
<gene>
    <name evidence="2" type="ORF">SR882_05885</name>
</gene>
<name>A0ABZ0YVK2_9GAMM</name>
<dbReference type="InterPro" id="IPR030802">
    <property type="entry name" value="Permease_MalE"/>
</dbReference>
<feature type="transmembrane region" description="Helical" evidence="1">
    <location>
        <begin position="316"/>
        <end position="335"/>
    </location>
</feature>
<keyword evidence="1" id="KW-0472">Membrane</keyword>
<comment type="caution">
    <text evidence="1">Lacks conserved residue(s) required for the propagation of feature annotation.</text>
</comment>